<feature type="compositionally biased region" description="Low complexity" evidence="1">
    <location>
        <begin position="387"/>
        <end position="407"/>
    </location>
</feature>
<feature type="compositionally biased region" description="Polar residues" evidence="1">
    <location>
        <begin position="367"/>
        <end position="378"/>
    </location>
</feature>
<feature type="non-terminal residue" evidence="3">
    <location>
        <position position="1"/>
    </location>
</feature>
<evidence type="ECO:0000313" key="3">
    <source>
        <dbReference type="EMBL" id="KAJ7695355.1"/>
    </source>
</evidence>
<evidence type="ECO:0000313" key="4">
    <source>
        <dbReference type="Proteomes" id="UP001221757"/>
    </source>
</evidence>
<dbReference type="SUPFAM" id="SSF55729">
    <property type="entry name" value="Acyl-CoA N-acyltransferases (Nat)"/>
    <property type="match status" value="1"/>
</dbReference>
<keyword evidence="4" id="KW-1185">Reference proteome</keyword>
<dbReference type="EMBL" id="JARKIE010000038">
    <property type="protein sequence ID" value="KAJ7695355.1"/>
    <property type="molecule type" value="Genomic_DNA"/>
</dbReference>
<dbReference type="InterPro" id="IPR000182">
    <property type="entry name" value="GNAT_dom"/>
</dbReference>
<protein>
    <recommendedName>
        <fullName evidence="2">N-acetyltransferase domain-containing protein</fullName>
    </recommendedName>
</protein>
<name>A0AAD7GLZ1_MYCRO</name>
<dbReference type="Proteomes" id="UP001221757">
    <property type="component" value="Unassembled WGS sequence"/>
</dbReference>
<feature type="compositionally biased region" description="Low complexity" evidence="1">
    <location>
        <begin position="484"/>
        <end position="496"/>
    </location>
</feature>
<dbReference type="Pfam" id="PF13302">
    <property type="entry name" value="Acetyltransf_3"/>
    <property type="match status" value="1"/>
</dbReference>
<organism evidence="3 4">
    <name type="scientific">Mycena rosella</name>
    <name type="common">Pink bonnet</name>
    <name type="synonym">Agaricus rosellus</name>
    <dbReference type="NCBI Taxonomy" id="1033263"/>
    <lineage>
        <taxon>Eukaryota</taxon>
        <taxon>Fungi</taxon>
        <taxon>Dikarya</taxon>
        <taxon>Basidiomycota</taxon>
        <taxon>Agaricomycotina</taxon>
        <taxon>Agaricomycetes</taxon>
        <taxon>Agaricomycetidae</taxon>
        <taxon>Agaricales</taxon>
        <taxon>Marasmiineae</taxon>
        <taxon>Mycenaceae</taxon>
        <taxon>Mycena</taxon>
    </lineage>
</organism>
<feature type="domain" description="N-acetyltransferase" evidence="2">
    <location>
        <begin position="237"/>
        <end position="282"/>
    </location>
</feature>
<dbReference type="InterPro" id="IPR051531">
    <property type="entry name" value="N-acetyltransferase"/>
</dbReference>
<comment type="caution">
    <text evidence="3">The sequence shown here is derived from an EMBL/GenBank/DDBJ whole genome shotgun (WGS) entry which is preliminary data.</text>
</comment>
<sequence length="496" mass="54766">PIPALVGDNILVSDGLEGQDDHFEKISALWEELQLCAVDIAANPECDVLSFSQSAFYLGVITVISNVEKNGVSLPTANPLAPSHTSARPQEESPWFHRSGSVNDDSEDVGNSAADMWTNDGDTYAAWDPVPSDDLRSLLFPPMKPRVSEERRRRGSLHAYPSPDAKPSPPKPVYDTYIGQKGSSSTWGDPLLHRITNLFATLLKPLLPLPNLEARSPKKVVGLIYLAASPLAPSPPDQVGELNLGIILDAAHRGKGYAREAIQLILKYAFNVRQCHRIQASLLHSSTKDRMVSLLTHMRFGHEGTKRLAFFNPMMAEWQDVTTLAMLDTDWAICRLYKSASKSLWDELFMRHERERDELLRWEQTQGRLKRGMTSSMETLRALPLETDSSNVSDSGESSSSSTMSMNKGKKRMLPSSRRDPYDGSNSDVDSEFNDTMFVRRRMSPDAASRQLGASSPALSDASLESVPNSVTTNGSVEWDMLDSSESGSSSFSDSE</sequence>
<dbReference type="CDD" id="cd04301">
    <property type="entry name" value="NAT_SF"/>
    <property type="match status" value="1"/>
</dbReference>
<dbReference type="GO" id="GO:0016747">
    <property type="term" value="F:acyltransferase activity, transferring groups other than amino-acyl groups"/>
    <property type="evidence" value="ECO:0007669"/>
    <property type="project" value="InterPro"/>
</dbReference>
<evidence type="ECO:0000256" key="1">
    <source>
        <dbReference type="SAM" id="MobiDB-lite"/>
    </source>
</evidence>
<proteinExistence type="predicted"/>
<gene>
    <name evidence="3" type="ORF">B0H17DRAFT_1055683</name>
</gene>
<dbReference type="AlphaFoldDB" id="A0AAD7GLZ1"/>
<reference evidence="3" key="1">
    <citation type="submission" date="2023-03" db="EMBL/GenBank/DDBJ databases">
        <title>Massive genome expansion in bonnet fungi (Mycena s.s.) driven by repeated elements and novel gene families across ecological guilds.</title>
        <authorList>
            <consortium name="Lawrence Berkeley National Laboratory"/>
            <person name="Harder C.B."/>
            <person name="Miyauchi S."/>
            <person name="Viragh M."/>
            <person name="Kuo A."/>
            <person name="Thoen E."/>
            <person name="Andreopoulos B."/>
            <person name="Lu D."/>
            <person name="Skrede I."/>
            <person name="Drula E."/>
            <person name="Henrissat B."/>
            <person name="Morin E."/>
            <person name="Kohler A."/>
            <person name="Barry K."/>
            <person name="LaButti K."/>
            <person name="Morin E."/>
            <person name="Salamov A."/>
            <person name="Lipzen A."/>
            <person name="Mereny Z."/>
            <person name="Hegedus B."/>
            <person name="Baldrian P."/>
            <person name="Stursova M."/>
            <person name="Weitz H."/>
            <person name="Taylor A."/>
            <person name="Grigoriev I.V."/>
            <person name="Nagy L.G."/>
            <person name="Martin F."/>
            <person name="Kauserud H."/>
        </authorList>
    </citation>
    <scope>NUCLEOTIDE SEQUENCE</scope>
    <source>
        <strain evidence="3">CBHHK067</strain>
    </source>
</reference>
<feature type="compositionally biased region" description="Polar residues" evidence="1">
    <location>
        <begin position="466"/>
        <end position="476"/>
    </location>
</feature>
<feature type="region of interest" description="Disordered" evidence="1">
    <location>
        <begin position="367"/>
        <end position="496"/>
    </location>
</feature>
<dbReference type="Gene3D" id="3.40.630.30">
    <property type="match status" value="1"/>
</dbReference>
<feature type="region of interest" description="Disordered" evidence="1">
    <location>
        <begin position="77"/>
        <end position="108"/>
    </location>
</feature>
<accession>A0AAD7GLZ1</accession>
<feature type="region of interest" description="Disordered" evidence="1">
    <location>
        <begin position="138"/>
        <end position="177"/>
    </location>
</feature>
<dbReference type="InterPro" id="IPR016181">
    <property type="entry name" value="Acyl_CoA_acyltransferase"/>
</dbReference>
<evidence type="ECO:0000259" key="2">
    <source>
        <dbReference type="Pfam" id="PF13302"/>
    </source>
</evidence>
<dbReference type="PANTHER" id="PTHR43792">
    <property type="entry name" value="GNAT FAMILY, PUTATIVE (AFU_ORTHOLOGUE AFUA_3G00765)-RELATED-RELATED"/>
    <property type="match status" value="1"/>
</dbReference>